<name>A0A4V6QAT8_9GAMM</name>
<evidence type="ECO:0000313" key="1">
    <source>
        <dbReference type="EMBL" id="TDX29988.1"/>
    </source>
</evidence>
<reference evidence="1 2" key="1">
    <citation type="submission" date="2019-03" db="EMBL/GenBank/DDBJ databases">
        <title>Freshwater and sediment microbial communities from various areas in North America, analyzing microbe dynamics in response to fracking.</title>
        <authorList>
            <person name="Lamendella R."/>
        </authorList>
    </citation>
    <scope>NUCLEOTIDE SEQUENCE [LARGE SCALE GENOMIC DNA]</scope>
    <source>
        <strain evidence="1 2">6_TX</strain>
    </source>
</reference>
<proteinExistence type="predicted"/>
<dbReference type="Proteomes" id="UP000294489">
    <property type="component" value="Unassembled WGS sequence"/>
</dbReference>
<comment type="caution">
    <text evidence="1">The sequence shown here is derived from an EMBL/GenBank/DDBJ whole genome shotgun (WGS) entry which is preliminary data.</text>
</comment>
<gene>
    <name evidence="1" type="ORF">DFO67_106231</name>
</gene>
<organism evidence="1 2">
    <name type="scientific">Modicisalibacter xianhensis</name>
    <dbReference type="NCBI Taxonomy" id="442341"/>
    <lineage>
        <taxon>Bacteria</taxon>
        <taxon>Pseudomonadati</taxon>
        <taxon>Pseudomonadota</taxon>
        <taxon>Gammaproteobacteria</taxon>
        <taxon>Oceanospirillales</taxon>
        <taxon>Halomonadaceae</taxon>
        <taxon>Modicisalibacter</taxon>
    </lineage>
</organism>
<accession>A0A4V6QAT8</accession>
<protein>
    <submittedName>
        <fullName evidence="1">Uncharacterized protein</fullName>
    </submittedName>
</protein>
<evidence type="ECO:0000313" key="2">
    <source>
        <dbReference type="Proteomes" id="UP000294489"/>
    </source>
</evidence>
<sequence>MPAPASAQGLTLALLVPRFDADDANRAITSNDLAVTAHFLDGSSNFHRSLHYAAGCALAHDAAATVAFQVGLLHHRLVLVRHEM</sequence>
<dbReference type="AlphaFoldDB" id="A0A4V6QAT8"/>
<dbReference type="EMBL" id="SOEC01000006">
    <property type="protein sequence ID" value="TDX29988.1"/>
    <property type="molecule type" value="Genomic_DNA"/>
</dbReference>